<organism evidence="2 3">
    <name type="scientific">Paramuricea clavata</name>
    <name type="common">Red gorgonian</name>
    <name type="synonym">Violescent sea-whip</name>
    <dbReference type="NCBI Taxonomy" id="317549"/>
    <lineage>
        <taxon>Eukaryota</taxon>
        <taxon>Metazoa</taxon>
        <taxon>Cnidaria</taxon>
        <taxon>Anthozoa</taxon>
        <taxon>Octocorallia</taxon>
        <taxon>Malacalcyonacea</taxon>
        <taxon>Plexauridae</taxon>
        <taxon>Paramuricea</taxon>
    </lineage>
</organism>
<comment type="caution">
    <text evidence="2">The sequence shown here is derived from an EMBL/GenBank/DDBJ whole genome shotgun (WGS) entry which is preliminary data.</text>
</comment>
<dbReference type="Pfam" id="PF05918">
    <property type="entry name" value="API5"/>
    <property type="match status" value="1"/>
</dbReference>
<dbReference type="OrthoDB" id="19224at2759"/>
<dbReference type="GO" id="GO:0006915">
    <property type="term" value="P:apoptotic process"/>
    <property type="evidence" value="ECO:0007669"/>
    <property type="project" value="UniProtKB-KW"/>
</dbReference>
<reference evidence="2" key="1">
    <citation type="submission" date="2020-04" db="EMBL/GenBank/DDBJ databases">
        <authorList>
            <person name="Alioto T."/>
            <person name="Alioto T."/>
            <person name="Gomez Garrido J."/>
        </authorList>
    </citation>
    <scope>NUCLEOTIDE SEQUENCE</scope>
    <source>
        <strain evidence="2">A484AB</strain>
    </source>
</reference>
<sequence length="97" mass="11079">MLEKILPVVEDSCSGDENSELKLDVYKILAELCAHKISDETLRLSVEPIFSKLLRYMPLPVVNEEKAAVGNEESTEPQIEFSYVECLMYSFHQVARK</sequence>
<protein>
    <submittedName>
        <fullName evidence="2">Uncharacterized protein</fullName>
    </submittedName>
</protein>
<evidence type="ECO:0000313" key="3">
    <source>
        <dbReference type="Proteomes" id="UP001152795"/>
    </source>
</evidence>
<dbReference type="InterPro" id="IPR008383">
    <property type="entry name" value="API5"/>
</dbReference>
<dbReference type="GO" id="GO:0003723">
    <property type="term" value="F:RNA binding"/>
    <property type="evidence" value="ECO:0007669"/>
    <property type="project" value="TreeGrafter"/>
</dbReference>
<dbReference type="GO" id="GO:0043066">
    <property type="term" value="P:negative regulation of apoptotic process"/>
    <property type="evidence" value="ECO:0007669"/>
    <property type="project" value="TreeGrafter"/>
</dbReference>
<evidence type="ECO:0000256" key="1">
    <source>
        <dbReference type="ARBA" id="ARBA00022703"/>
    </source>
</evidence>
<gene>
    <name evidence="2" type="ORF">PACLA_8A089852</name>
</gene>
<proteinExistence type="predicted"/>
<keyword evidence="1" id="KW-0053">Apoptosis</keyword>
<dbReference type="EMBL" id="CACRXK020026948">
    <property type="protein sequence ID" value="CAB4040552.1"/>
    <property type="molecule type" value="Genomic_DNA"/>
</dbReference>
<evidence type="ECO:0000313" key="2">
    <source>
        <dbReference type="EMBL" id="CAB4040552.1"/>
    </source>
</evidence>
<keyword evidence="3" id="KW-1185">Reference proteome</keyword>
<accession>A0A7D9K6G9</accession>
<dbReference type="Proteomes" id="UP001152795">
    <property type="component" value="Unassembled WGS sequence"/>
</dbReference>
<dbReference type="AlphaFoldDB" id="A0A7D9K6G9"/>
<dbReference type="GO" id="GO:0005634">
    <property type="term" value="C:nucleus"/>
    <property type="evidence" value="ECO:0007669"/>
    <property type="project" value="TreeGrafter"/>
</dbReference>
<name>A0A7D9K6G9_PARCT</name>
<dbReference type="PANTHER" id="PTHR12758">
    <property type="entry name" value="APOPTOSIS INHIBITOR 5-RELATED"/>
    <property type="match status" value="1"/>
</dbReference>
<feature type="non-terminal residue" evidence="2">
    <location>
        <position position="1"/>
    </location>
</feature>
<dbReference type="PANTHER" id="PTHR12758:SF19">
    <property type="entry name" value="APOPTOSIS INHIBITOR 5"/>
    <property type="match status" value="1"/>
</dbReference>